<evidence type="ECO:0000313" key="3">
    <source>
        <dbReference type="EMBL" id="UWQ58283.1"/>
    </source>
</evidence>
<dbReference type="Gene3D" id="3.40.50.2000">
    <property type="entry name" value="Glycogen Phosphorylase B"/>
    <property type="match status" value="2"/>
</dbReference>
<organism evidence="3 4">
    <name type="scientific">Leisingera caerulea</name>
    <name type="common">Phaeobacter caeruleus</name>
    <dbReference type="NCBI Taxonomy" id="506591"/>
    <lineage>
        <taxon>Bacteria</taxon>
        <taxon>Pseudomonadati</taxon>
        <taxon>Pseudomonadota</taxon>
        <taxon>Alphaproteobacteria</taxon>
        <taxon>Rhodobacterales</taxon>
        <taxon>Roseobacteraceae</taxon>
        <taxon>Leisingera</taxon>
    </lineage>
</organism>
<accession>A0ABY5WVY4</accession>
<proteinExistence type="predicted"/>
<evidence type="ECO:0000259" key="1">
    <source>
        <dbReference type="Pfam" id="PF00534"/>
    </source>
</evidence>
<dbReference type="EMBL" id="CP081078">
    <property type="protein sequence ID" value="UWQ58283.1"/>
    <property type="molecule type" value="Genomic_DNA"/>
</dbReference>
<reference evidence="3" key="1">
    <citation type="submission" date="2021-08" db="EMBL/GenBank/DDBJ databases">
        <authorList>
            <person name="Nwanade C."/>
            <person name="Wang M."/>
            <person name="Masoudi A."/>
            <person name="Yu Z."/>
            <person name="Liu J."/>
        </authorList>
    </citation>
    <scope>NUCLEOTIDE SEQUENCE</scope>
    <source>
        <strain evidence="3">S141</strain>
    </source>
</reference>
<protein>
    <submittedName>
        <fullName evidence="3">Glycosyltransferase family 4 protein</fullName>
    </submittedName>
</protein>
<dbReference type="Pfam" id="PF13579">
    <property type="entry name" value="Glyco_trans_4_4"/>
    <property type="match status" value="1"/>
</dbReference>
<dbReference type="RefSeq" id="WP_260002335.1">
    <property type="nucleotide sequence ID" value="NZ_CP081078.1"/>
</dbReference>
<dbReference type="PANTHER" id="PTHR45947:SF3">
    <property type="entry name" value="SULFOQUINOVOSYL TRANSFERASE SQD2"/>
    <property type="match status" value="1"/>
</dbReference>
<dbReference type="Pfam" id="PF00534">
    <property type="entry name" value="Glycos_transf_1"/>
    <property type="match status" value="1"/>
</dbReference>
<evidence type="ECO:0000259" key="2">
    <source>
        <dbReference type="Pfam" id="PF13579"/>
    </source>
</evidence>
<keyword evidence="4" id="KW-1185">Reference proteome</keyword>
<dbReference type="CDD" id="cd03801">
    <property type="entry name" value="GT4_PimA-like"/>
    <property type="match status" value="1"/>
</dbReference>
<dbReference type="InterPro" id="IPR028098">
    <property type="entry name" value="Glyco_trans_4-like_N"/>
</dbReference>
<gene>
    <name evidence="3" type="ORF">K3722_17640</name>
</gene>
<dbReference type="Proteomes" id="UP001058184">
    <property type="component" value="Chromosome"/>
</dbReference>
<feature type="domain" description="Glycosyl transferase family 1" evidence="1">
    <location>
        <begin position="240"/>
        <end position="386"/>
    </location>
</feature>
<sequence>MTDRTKRVVLVMDYGDVRGGLEKVCIESALALKAQGKDVVFFCGVPPLDPRLEAAGIETHCLGVSDIASNASRLAAIRTGLWNRTAGQKLDQVIRDTDDLSATVVHVHCWTKSLSSAIGPVVTAPDVRHVFTMHEYFFACPNGGFFDYPRNGICGKRAMSLSCMVTNCDVRNPAHKAFRVVRQGMQKTFGRLPRGVRNIIYISELQHEVMRSYFPAATRFFNVSNPVIDEKPEQVDVAANEAFVFVGRLAAAKGGVEFAHAAKAAGVRAVFIGDGPQKDEIRAACPEAEILGWIESSQVAGLLREARALVFPSLWYECQPLVPLEALAAGIPVISGDWTAGRESVVNGRNGIIIKDLDPQGSFGAALAALKDPEAARRYGNAAYQMFWADPLTKGRHLDRLNTVYEAI</sequence>
<name>A0ABY5WVY4_LEICA</name>
<dbReference type="InterPro" id="IPR001296">
    <property type="entry name" value="Glyco_trans_1"/>
</dbReference>
<evidence type="ECO:0000313" key="4">
    <source>
        <dbReference type="Proteomes" id="UP001058184"/>
    </source>
</evidence>
<dbReference type="PANTHER" id="PTHR45947">
    <property type="entry name" value="SULFOQUINOVOSYL TRANSFERASE SQD2"/>
    <property type="match status" value="1"/>
</dbReference>
<dbReference type="InterPro" id="IPR050194">
    <property type="entry name" value="Glycosyltransferase_grp1"/>
</dbReference>
<feature type="domain" description="Glycosyltransferase subfamily 4-like N-terminal" evidence="2">
    <location>
        <begin position="19"/>
        <end position="143"/>
    </location>
</feature>
<dbReference type="SUPFAM" id="SSF53756">
    <property type="entry name" value="UDP-Glycosyltransferase/glycogen phosphorylase"/>
    <property type="match status" value="1"/>
</dbReference>